<gene>
    <name evidence="1" type="ORF">S03H2_00046</name>
</gene>
<sequence length="126" mass="13981">MTEQPGEANLLSMMNNIDVDKVGKVLKEFEKYEKILDKVSGITMKLNRIGVLPAILRIAGQKSGVENIDAPLPQQSALSIDAKSPMHLLMFKELNTQPEEVITALYKNAILAGPKPWQGKEKKPKK</sequence>
<comment type="caution">
    <text evidence="1">The sequence shown here is derived from an EMBL/GenBank/DDBJ whole genome shotgun (WGS) entry which is preliminary data.</text>
</comment>
<dbReference type="AlphaFoldDB" id="X1EXI0"/>
<proteinExistence type="predicted"/>
<reference evidence="1" key="1">
    <citation type="journal article" date="2014" name="Front. Microbiol.">
        <title>High frequency of phylogenetically diverse reductive dehalogenase-homologous genes in deep subseafloor sedimentary metagenomes.</title>
        <authorList>
            <person name="Kawai M."/>
            <person name="Futagami T."/>
            <person name="Toyoda A."/>
            <person name="Takaki Y."/>
            <person name="Nishi S."/>
            <person name="Hori S."/>
            <person name="Arai W."/>
            <person name="Tsubouchi T."/>
            <person name="Morono Y."/>
            <person name="Uchiyama I."/>
            <person name="Ito T."/>
            <person name="Fujiyama A."/>
            <person name="Inagaki F."/>
            <person name="Takami H."/>
        </authorList>
    </citation>
    <scope>NUCLEOTIDE SEQUENCE</scope>
    <source>
        <strain evidence="1">Expedition CK06-06</strain>
    </source>
</reference>
<evidence type="ECO:0000313" key="1">
    <source>
        <dbReference type="EMBL" id="GAH24980.1"/>
    </source>
</evidence>
<organism evidence="1">
    <name type="scientific">marine sediment metagenome</name>
    <dbReference type="NCBI Taxonomy" id="412755"/>
    <lineage>
        <taxon>unclassified sequences</taxon>
        <taxon>metagenomes</taxon>
        <taxon>ecological metagenomes</taxon>
    </lineage>
</organism>
<dbReference type="EMBL" id="BARU01000003">
    <property type="protein sequence ID" value="GAH24980.1"/>
    <property type="molecule type" value="Genomic_DNA"/>
</dbReference>
<name>X1EXI0_9ZZZZ</name>
<accession>X1EXI0</accession>
<protein>
    <submittedName>
        <fullName evidence="1">Uncharacterized protein</fullName>
    </submittedName>
</protein>